<feature type="domain" description="JmjC" evidence="1">
    <location>
        <begin position="112"/>
        <end position="270"/>
    </location>
</feature>
<evidence type="ECO:0000259" key="1">
    <source>
        <dbReference type="PROSITE" id="PS51184"/>
    </source>
</evidence>
<dbReference type="Pfam" id="PF13621">
    <property type="entry name" value="Cupin_8"/>
    <property type="match status" value="1"/>
</dbReference>
<organism evidence="2 3">
    <name type="scientific">Phenylobacterium montanum</name>
    <dbReference type="NCBI Taxonomy" id="2823693"/>
    <lineage>
        <taxon>Bacteria</taxon>
        <taxon>Pseudomonadati</taxon>
        <taxon>Pseudomonadota</taxon>
        <taxon>Alphaproteobacteria</taxon>
        <taxon>Caulobacterales</taxon>
        <taxon>Caulobacteraceae</taxon>
        <taxon>Phenylobacterium</taxon>
    </lineage>
</organism>
<accession>A0A975G3C1</accession>
<dbReference type="PROSITE" id="PS51184">
    <property type="entry name" value="JMJC"/>
    <property type="match status" value="1"/>
</dbReference>
<evidence type="ECO:0000313" key="3">
    <source>
        <dbReference type="Proteomes" id="UP000676409"/>
    </source>
</evidence>
<dbReference type="KEGG" id="caul:KCG34_07990"/>
<dbReference type="InterPro" id="IPR014710">
    <property type="entry name" value="RmlC-like_jellyroll"/>
</dbReference>
<dbReference type="EMBL" id="CP073078">
    <property type="protein sequence ID" value="QUD89798.1"/>
    <property type="molecule type" value="Genomic_DNA"/>
</dbReference>
<sequence>MKKTPRFAEVTPKRFLNEIKPLGRPAILQGLVADWPAVAAGREGVGALAAYLDARRSHPTLTWFEAPPEAEGRIFYNDRFDGFNFARHEGSSEAFLRRLEALAGEARAPALYAGSLTMGKYFAPFRVENSLARMIPASNFLESIWVGNRTRISPHFDRPENLACCVAGERVFTLFPPEQTANLYMGPLDLTPAGQPISLVDPKAPDLDRYPRFVEALAAAEVAELSPGDVLYIPSLWWHGVDALSGFGVLVNYWWDETPSWFGAPELCLRHALLSLKSLPAAEKAKWRAIFDYLIFEVDGEALAHLDEEARGVAGVLNPQRSALLRREIINGMSPPAPDFRLADRAAASA</sequence>
<name>A0A975G3C1_9CAUL</name>
<dbReference type="RefSeq" id="WP_211939850.1">
    <property type="nucleotide sequence ID" value="NZ_CP073078.1"/>
</dbReference>
<keyword evidence="3" id="KW-1185">Reference proteome</keyword>
<evidence type="ECO:0000313" key="2">
    <source>
        <dbReference type="EMBL" id="QUD89798.1"/>
    </source>
</evidence>
<reference evidence="2" key="1">
    <citation type="submission" date="2021-04" db="EMBL/GenBank/DDBJ databases">
        <title>The complete genome sequence of Caulobacter sp. S6.</title>
        <authorList>
            <person name="Tang Y."/>
            <person name="Ouyang W."/>
            <person name="Liu Q."/>
            <person name="Huang B."/>
            <person name="Guo Z."/>
            <person name="Lei P."/>
        </authorList>
    </citation>
    <scope>NUCLEOTIDE SEQUENCE</scope>
    <source>
        <strain evidence="2">S6</strain>
    </source>
</reference>
<dbReference type="Gene3D" id="2.60.120.10">
    <property type="entry name" value="Jelly Rolls"/>
    <property type="match status" value="1"/>
</dbReference>
<gene>
    <name evidence="2" type="ORF">KCG34_07990</name>
</gene>
<protein>
    <submittedName>
        <fullName evidence="2">Cupin-like domain-containing protein</fullName>
    </submittedName>
</protein>
<dbReference type="PANTHER" id="PTHR12461">
    <property type="entry name" value="HYPOXIA-INDUCIBLE FACTOR 1 ALPHA INHIBITOR-RELATED"/>
    <property type="match status" value="1"/>
</dbReference>
<dbReference type="Proteomes" id="UP000676409">
    <property type="component" value="Chromosome"/>
</dbReference>
<dbReference type="PANTHER" id="PTHR12461:SF105">
    <property type="entry name" value="HYPOXIA-INDUCIBLE FACTOR 1-ALPHA INHIBITOR"/>
    <property type="match status" value="1"/>
</dbReference>
<dbReference type="SMART" id="SM00558">
    <property type="entry name" value="JmjC"/>
    <property type="match status" value="1"/>
</dbReference>
<dbReference type="SUPFAM" id="SSF51197">
    <property type="entry name" value="Clavaminate synthase-like"/>
    <property type="match status" value="1"/>
</dbReference>
<dbReference type="InterPro" id="IPR041667">
    <property type="entry name" value="Cupin_8"/>
</dbReference>
<dbReference type="InterPro" id="IPR003347">
    <property type="entry name" value="JmjC_dom"/>
</dbReference>
<dbReference type="AlphaFoldDB" id="A0A975G3C1"/>
<proteinExistence type="predicted"/>